<feature type="domain" description="Acyl-CoA thioesterase-like N-terminal HotDog" evidence="1">
    <location>
        <begin position="21"/>
        <end position="105"/>
    </location>
</feature>
<sequence>MQFDELIQGFKAHPDNEVTVPAEWGQGRATFGGLVGALLYQAMEARCEPGRPLRAMAISFVGPLTPGEPAQVNAEVLRQGKAVSQMEARAVQQDGVKALAIGSFGAGRESKVRVEPEPAPEAPAPDACQKLPYIAGVTPEFTRFIEMRWAFGGLPYSNRPERQMGGWMRFRDLTGPVSPAHLVALIDAWPPALLPHLKSPAPASSLSWTFELMQPQPVFEAEDWLLYRATIDQAADGYGQTSAAIWTAQGELVALSRQTVTVFG</sequence>
<dbReference type="AlphaFoldDB" id="A0A4P7XL65"/>
<dbReference type="InterPro" id="IPR042171">
    <property type="entry name" value="Acyl-CoA_hotdog"/>
</dbReference>
<evidence type="ECO:0000313" key="4">
    <source>
        <dbReference type="Proteomes" id="UP000298049"/>
    </source>
</evidence>
<dbReference type="InterPro" id="IPR052389">
    <property type="entry name" value="Sec_Metab_Biosynth-Assoc"/>
</dbReference>
<feature type="domain" description="Acyl-CoA thioesterase-like C-terminal" evidence="2">
    <location>
        <begin position="125"/>
        <end position="262"/>
    </location>
</feature>
<dbReference type="Gene3D" id="2.40.160.210">
    <property type="entry name" value="Acyl-CoA thioesterase, double hotdog domain"/>
    <property type="match status" value="1"/>
</dbReference>
<reference evidence="3 4" key="1">
    <citation type="submission" date="2018-07" db="EMBL/GenBank/DDBJ databases">
        <title>Marsedoiliclastica nanhaica gen. nov. sp. nov., a novel marine hydrocarbonoclastic bacterium isolated from an in-situ enriched hydrocarbon-degrading consortium in deep-sea sediment.</title>
        <authorList>
            <person name="Dong C."/>
            <person name="Ma T."/>
            <person name="Liu R."/>
            <person name="Shao Z."/>
        </authorList>
    </citation>
    <scope>NUCLEOTIDE SEQUENCE [LARGE SCALE GENOMIC DNA]</scope>
    <source>
        <strain evidence="4">soil36-7</strain>
    </source>
</reference>
<dbReference type="PANTHER" id="PTHR38110:SF1">
    <property type="entry name" value="THIOESTERASE DOMAIN-CONTAINING PROTEIN"/>
    <property type="match status" value="1"/>
</dbReference>
<dbReference type="Pfam" id="PF13622">
    <property type="entry name" value="4HBT_3"/>
    <property type="match status" value="1"/>
</dbReference>
<dbReference type="PANTHER" id="PTHR38110">
    <property type="entry name" value="CHROMOSOME 23, WHOLE GENOME SHOTGUN SEQUENCE"/>
    <property type="match status" value="1"/>
</dbReference>
<dbReference type="InterPro" id="IPR049450">
    <property type="entry name" value="ACOT8-like_C"/>
</dbReference>
<keyword evidence="4" id="KW-1185">Reference proteome</keyword>
<dbReference type="Proteomes" id="UP000298049">
    <property type="component" value="Chromosome"/>
</dbReference>
<organism evidence="3 4">
    <name type="scientific">Hydrocarboniclastica marina</name>
    <dbReference type="NCBI Taxonomy" id="2259620"/>
    <lineage>
        <taxon>Bacteria</taxon>
        <taxon>Pseudomonadati</taxon>
        <taxon>Pseudomonadota</taxon>
        <taxon>Gammaproteobacteria</taxon>
        <taxon>Alteromonadales</taxon>
        <taxon>Alteromonadaceae</taxon>
        <taxon>Hydrocarboniclastica</taxon>
    </lineage>
</organism>
<evidence type="ECO:0000313" key="3">
    <source>
        <dbReference type="EMBL" id="QCF26687.1"/>
    </source>
</evidence>
<dbReference type="InterPro" id="IPR049449">
    <property type="entry name" value="TesB_ACOT8-like_N"/>
</dbReference>
<dbReference type="RefSeq" id="WP_136549390.1">
    <property type="nucleotide sequence ID" value="NZ_CP031093.1"/>
</dbReference>
<name>A0A4P7XL65_9ALTE</name>
<accession>A0A4P7XL65</accession>
<dbReference type="KEGG" id="hmi:soil367_12505"/>
<protein>
    <submittedName>
        <fullName evidence="3">Thioesterase family protein</fullName>
    </submittedName>
</protein>
<evidence type="ECO:0000259" key="2">
    <source>
        <dbReference type="Pfam" id="PF20789"/>
    </source>
</evidence>
<proteinExistence type="predicted"/>
<evidence type="ECO:0000259" key="1">
    <source>
        <dbReference type="Pfam" id="PF13622"/>
    </source>
</evidence>
<dbReference type="OrthoDB" id="7059210at2"/>
<dbReference type="EMBL" id="CP031093">
    <property type="protein sequence ID" value="QCF26687.1"/>
    <property type="molecule type" value="Genomic_DNA"/>
</dbReference>
<gene>
    <name evidence="3" type="ORF">soil367_12505</name>
</gene>
<dbReference type="Pfam" id="PF20789">
    <property type="entry name" value="4HBT_3C"/>
    <property type="match status" value="1"/>
</dbReference>
<dbReference type="SUPFAM" id="SSF54637">
    <property type="entry name" value="Thioesterase/thiol ester dehydrase-isomerase"/>
    <property type="match status" value="2"/>
</dbReference>
<dbReference type="InterPro" id="IPR029069">
    <property type="entry name" value="HotDog_dom_sf"/>
</dbReference>